<gene>
    <name evidence="3" type="ORF">EDC17_101523</name>
</gene>
<keyword evidence="2" id="KW-1133">Transmembrane helix</keyword>
<evidence type="ECO:0000313" key="4">
    <source>
        <dbReference type="Proteomes" id="UP000295197"/>
    </source>
</evidence>
<dbReference type="Proteomes" id="UP000295197">
    <property type="component" value="Unassembled WGS sequence"/>
</dbReference>
<keyword evidence="4" id="KW-1185">Reference proteome</keyword>
<protein>
    <submittedName>
        <fullName evidence="3">Uncharacterized protein</fullName>
    </submittedName>
</protein>
<sequence length="184" mass="21645">MKNFFLIFFISVIYLVNSPTLLAQSPLDTTSSFEDQRQRVNQLLNERNRKFGEYDASLQQKTGIFGLFKSKNDMQKSIDILKQIVLTDNNIFVETRRLLELKDSERERFEQLAASYDNQVTAYMKTISKLQAHNEALQQKINTLEQEDHQDSTYIYLFILFTIALLIGIIYLYWLLKLKNVTKV</sequence>
<dbReference type="EMBL" id="SMBZ01000015">
    <property type="protein sequence ID" value="TCV15127.1"/>
    <property type="molecule type" value="Genomic_DNA"/>
</dbReference>
<proteinExistence type="predicted"/>
<evidence type="ECO:0000313" key="3">
    <source>
        <dbReference type="EMBL" id="TCV15127.1"/>
    </source>
</evidence>
<keyword evidence="2" id="KW-0812">Transmembrane</keyword>
<feature type="transmembrane region" description="Helical" evidence="2">
    <location>
        <begin position="154"/>
        <end position="176"/>
    </location>
</feature>
<accession>A0A4R3VY72</accession>
<keyword evidence="1" id="KW-0175">Coiled coil</keyword>
<name>A0A4R3VY72_9SPHI</name>
<evidence type="ECO:0000256" key="1">
    <source>
        <dbReference type="SAM" id="Coils"/>
    </source>
</evidence>
<keyword evidence="2" id="KW-0472">Membrane</keyword>
<dbReference type="AlphaFoldDB" id="A0A4R3VY72"/>
<feature type="coiled-coil region" evidence="1">
    <location>
        <begin position="120"/>
        <end position="150"/>
    </location>
</feature>
<dbReference type="RefSeq" id="WP_132777422.1">
    <property type="nucleotide sequence ID" value="NZ_SMBZ01000015.1"/>
</dbReference>
<organism evidence="3 4">
    <name type="scientific">Sphingobacterium alimentarium</name>
    <dbReference type="NCBI Taxonomy" id="797292"/>
    <lineage>
        <taxon>Bacteria</taxon>
        <taxon>Pseudomonadati</taxon>
        <taxon>Bacteroidota</taxon>
        <taxon>Sphingobacteriia</taxon>
        <taxon>Sphingobacteriales</taxon>
        <taxon>Sphingobacteriaceae</taxon>
        <taxon>Sphingobacterium</taxon>
    </lineage>
</organism>
<comment type="caution">
    <text evidence="3">The sequence shown here is derived from an EMBL/GenBank/DDBJ whole genome shotgun (WGS) entry which is preliminary data.</text>
</comment>
<reference evidence="3 4" key="1">
    <citation type="submission" date="2019-03" db="EMBL/GenBank/DDBJ databases">
        <title>Genomic Encyclopedia of Type Strains, Phase IV (KMG-IV): sequencing the most valuable type-strain genomes for metagenomic binning, comparative biology and taxonomic classification.</title>
        <authorList>
            <person name="Goeker M."/>
        </authorList>
    </citation>
    <scope>NUCLEOTIDE SEQUENCE [LARGE SCALE GENOMIC DNA]</scope>
    <source>
        <strain evidence="3 4">DSM 22362</strain>
    </source>
</reference>
<evidence type="ECO:0000256" key="2">
    <source>
        <dbReference type="SAM" id="Phobius"/>
    </source>
</evidence>
<dbReference type="OrthoDB" id="713774at2"/>